<feature type="region of interest" description="Disordered" evidence="1">
    <location>
        <begin position="1"/>
        <end position="20"/>
    </location>
</feature>
<evidence type="ECO:0000313" key="4">
    <source>
        <dbReference type="Proteomes" id="UP000225706"/>
    </source>
</evidence>
<gene>
    <name evidence="3" type="primary">Fcn1</name>
    <name evidence="3" type="ORF">AWC38_SpisGene19085</name>
</gene>
<dbReference type="Pfam" id="PF00147">
    <property type="entry name" value="Fibrinogen_C"/>
    <property type="match status" value="1"/>
</dbReference>
<dbReference type="InterPro" id="IPR014716">
    <property type="entry name" value="Fibrinogen_a/b/g_C_1"/>
</dbReference>
<sequence>MQCPDSAQKQHPSRERKQRDSFCQLSSTAKNCDELKRKGQTISGVFTIDPDGLGAFDVYCDQTTAGGGWTVFQRRMNRSVNFNRTLDDYKRGFGNFLIGEFWLGLDKIYRLTRNERENKLRVDLGRRDIKTVYAEYARFGIGDENSNYTLNLGNLWDKTAATDSLMHHNGTKFVTADTRCDSGGWWYHETDCNRESNLNGAYGKTDKEGKIHWGNLDSKDAAYGSTPSTSEMKIRPVHFSES</sequence>
<keyword evidence="4" id="KW-1185">Reference proteome</keyword>
<dbReference type="PROSITE" id="PS51406">
    <property type="entry name" value="FIBRINOGEN_C_2"/>
    <property type="match status" value="1"/>
</dbReference>
<proteinExistence type="predicted"/>
<evidence type="ECO:0000259" key="2">
    <source>
        <dbReference type="PROSITE" id="PS51406"/>
    </source>
</evidence>
<dbReference type="InterPro" id="IPR050373">
    <property type="entry name" value="Fibrinogen_C-term_domain"/>
</dbReference>
<dbReference type="NCBIfam" id="NF040941">
    <property type="entry name" value="GGGWT_bact"/>
    <property type="match status" value="1"/>
</dbReference>
<dbReference type="STRING" id="50429.A0A2B4RJF3"/>
<organism evidence="3 4">
    <name type="scientific">Stylophora pistillata</name>
    <name type="common">Smooth cauliflower coral</name>
    <dbReference type="NCBI Taxonomy" id="50429"/>
    <lineage>
        <taxon>Eukaryota</taxon>
        <taxon>Metazoa</taxon>
        <taxon>Cnidaria</taxon>
        <taxon>Anthozoa</taxon>
        <taxon>Hexacorallia</taxon>
        <taxon>Scleractinia</taxon>
        <taxon>Astrocoeniina</taxon>
        <taxon>Pocilloporidae</taxon>
        <taxon>Stylophora</taxon>
    </lineage>
</organism>
<dbReference type="Gene3D" id="3.90.215.10">
    <property type="entry name" value="Gamma Fibrinogen, chain A, domain 1"/>
    <property type="match status" value="1"/>
</dbReference>
<accession>A0A2B4RJF3</accession>
<feature type="domain" description="Fibrinogen C-terminal" evidence="2">
    <location>
        <begin position="23"/>
        <end position="238"/>
    </location>
</feature>
<protein>
    <submittedName>
        <fullName evidence="3">Ficolin-1</fullName>
    </submittedName>
</protein>
<dbReference type="InterPro" id="IPR002181">
    <property type="entry name" value="Fibrinogen_a/b/g_C_dom"/>
</dbReference>
<dbReference type="PANTHER" id="PTHR19143">
    <property type="entry name" value="FIBRINOGEN/TENASCIN/ANGIOPOEITIN"/>
    <property type="match status" value="1"/>
</dbReference>
<dbReference type="SUPFAM" id="SSF56496">
    <property type="entry name" value="Fibrinogen C-terminal domain-like"/>
    <property type="match status" value="1"/>
</dbReference>
<dbReference type="AlphaFoldDB" id="A0A2B4RJF3"/>
<dbReference type="CDD" id="cd00087">
    <property type="entry name" value="FReD"/>
    <property type="match status" value="1"/>
</dbReference>
<dbReference type="GO" id="GO:0005615">
    <property type="term" value="C:extracellular space"/>
    <property type="evidence" value="ECO:0007669"/>
    <property type="project" value="TreeGrafter"/>
</dbReference>
<dbReference type="PANTHER" id="PTHR19143:SF327">
    <property type="entry name" value="FI21813P1-RELATED"/>
    <property type="match status" value="1"/>
</dbReference>
<dbReference type="OrthoDB" id="7735550at2759"/>
<dbReference type="SMART" id="SM00186">
    <property type="entry name" value="FBG"/>
    <property type="match status" value="1"/>
</dbReference>
<evidence type="ECO:0000313" key="3">
    <source>
        <dbReference type="EMBL" id="PFX16620.1"/>
    </source>
</evidence>
<reference evidence="4" key="1">
    <citation type="journal article" date="2017" name="bioRxiv">
        <title>Comparative analysis of the genomes of Stylophora pistillata and Acropora digitifera provides evidence for extensive differences between species of corals.</title>
        <authorList>
            <person name="Voolstra C.R."/>
            <person name="Li Y."/>
            <person name="Liew Y.J."/>
            <person name="Baumgarten S."/>
            <person name="Zoccola D."/>
            <person name="Flot J.-F."/>
            <person name="Tambutte S."/>
            <person name="Allemand D."/>
            <person name="Aranda M."/>
        </authorList>
    </citation>
    <scope>NUCLEOTIDE SEQUENCE [LARGE SCALE GENOMIC DNA]</scope>
</reference>
<evidence type="ECO:0000256" key="1">
    <source>
        <dbReference type="SAM" id="MobiDB-lite"/>
    </source>
</evidence>
<dbReference type="EMBL" id="LSMT01000531">
    <property type="protein sequence ID" value="PFX16620.1"/>
    <property type="molecule type" value="Genomic_DNA"/>
</dbReference>
<comment type="caution">
    <text evidence="3">The sequence shown here is derived from an EMBL/GenBank/DDBJ whole genome shotgun (WGS) entry which is preliminary data.</text>
</comment>
<name>A0A2B4RJF3_STYPI</name>
<dbReference type="InterPro" id="IPR036056">
    <property type="entry name" value="Fibrinogen-like_C"/>
</dbReference>
<dbReference type="Proteomes" id="UP000225706">
    <property type="component" value="Unassembled WGS sequence"/>
</dbReference>
<feature type="compositionally biased region" description="Polar residues" evidence="1">
    <location>
        <begin position="1"/>
        <end position="10"/>
    </location>
</feature>